<dbReference type="SUPFAM" id="SSF51206">
    <property type="entry name" value="cAMP-binding domain-like"/>
    <property type="match status" value="1"/>
</dbReference>
<dbReference type="RefSeq" id="WP_343334625.1">
    <property type="nucleotide sequence ID" value="NZ_JAPOHD010000031.1"/>
</dbReference>
<evidence type="ECO:0000313" key="3">
    <source>
        <dbReference type="Proteomes" id="UP001145087"/>
    </source>
</evidence>
<feature type="domain" description="Cyclic nucleotide-binding" evidence="1">
    <location>
        <begin position="1"/>
        <end position="108"/>
    </location>
</feature>
<name>A0A9X3FFP8_9BACT</name>
<evidence type="ECO:0000259" key="1">
    <source>
        <dbReference type="PROSITE" id="PS50042"/>
    </source>
</evidence>
<dbReference type="SMART" id="SM00100">
    <property type="entry name" value="cNMP"/>
    <property type="match status" value="1"/>
</dbReference>
<proteinExistence type="predicted"/>
<dbReference type="Proteomes" id="UP001145087">
    <property type="component" value="Unassembled WGS sequence"/>
</dbReference>
<dbReference type="EMBL" id="JAPOHD010000031">
    <property type="protein sequence ID" value="MCY1722300.1"/>
    <property type="molecule type" value="Genomic_DNA"/>
</dbReference>
<dbReference type="PANTHER" id="PTHR11635:SF152">
    <property type="entry name" value="CAMP-DEPENDENT PROTEIN KINASE TYPE I REGULATORY SUBUNIT-RELATED"/>
    <property type="match status" value="1"/>
</dbReference>
<organism evidence="2 3">
    <name type="scientific">Draconibacterium aestuarii</name>
    <dbReference type="NCBI Taxonomy" id="2998507"/>
    <lineage>
        <taxon>Bacteria</taxon>
        <taxon>Pseudomonadati</taxon>
        <taxon>Bacteroidota</taxon>
        <taxon>Bacteroidia</taxon>
        <taxon>Marinilabiliales</taxon>
        <taxon>Prolixibacteraceae</taxon>
        <taxon>Draconibacterium</taxon>
    </lineage>
</organism>
<accession>A0A9X3FFP8</accession>
<dbReference type="InterPro" id="IPR018490">
    <property type="entry name" value="cNMP-bd_dom_sf"/>
</dbReference>
<comment type="caution">
    <text evidence="2">The sequence shown here is derived from an EMBL/GenBank/DDBJ whole genome shotgun (WGS) entry which is preliminary data.</text>
</comment>
<dbReference type="GO" id="GO:0005952">
    <property type="term" value="C:cAMP-dependent protein kinase complex"/>
    <property type="evidence" value="ECO:0007669"/>
    <property type="project" value="InterPro"/>
</dbReference>
<gene>
    <name evidence="2" type="ORF">OU798_18240</name>
</gene>
<keyword evidence="3" id="KW-1185">Reference proteome</keyword>
<dbReference type="GO" id="GO:0005829">
    <property type="term" value="C:cytosol"/>
    <property type="evidence" value="ECO:0007669"/>
    <property type="project" value="TreeGrafter"/>
</dbReference>
<dbReference type="GO" id="GO:0004862">
    <property type="term" value="F:cAMP-dependent protein kinase inhibitor activity"/>
    <property type="evidence" value="ECO:0007669"/>
    <property type="project" value="TreeGrafter"/>
</dbReference>
<dbReference type="GO" id="GO:0030552">
    <property type="term" value="F:cAMP binding"/>
    <property type="evidence" value="ECO:0007669"/>
    <property type="project" value="TreeGrafter"/>
</dbReference>
<dbReference type="PROSITE" id="PS50042">
    <property type="entry name" value="CNMP_BINDING_3"/>
    <property type="match status" value="1"/>
</dbReference>
<dbReference type="InterPro" id="IPR014710">
    <property type="entry name" value="RmlC-like_jellyroll"/>
</dbReference>
<dbReference type="CDD" id="cd00038">
    <property type="entry name" value="CAP_ED"/>
    <property type="match status" value="1"/>
</dbReference>
<dbReference type="Pfam" id="PF00027">
    <property type="entry name" value="cNMP_binding"/>
    <property type="match status" value="1"/>
</dbReference>
<evidence type="ECO:0000313" key="2">
    <source>
        <dbReference type="EMBL" id="MCY1722300.1"/>
    </source>
</evidence>
<sequence>MTNNSLGHVYNDGEVILKQGSVGDCFYVIQKGMVEIVDETGDKETVVAKLGETDFFGEMGIFEKDVRSCTVRAKGEATILTMDKRSLYKSIQKDPSLAFRLLEKMSNRLRETTKQMGAK</sequence>
<dbReference type="Gene3D" id="2.60.120.10">
    <property type="entry name" value="Jelly Rolls"/>
    <property type="match status" value="1"/>
</dbReference>
<protein>
    <submittedName>
        <fullName evidence="2">Cyclic nucleotide-binding domain-containing protein</fullName>
    </submittedName>
</protein>
<dbReference type="InterPro" id="IPR000595">
    <property type="entry name" value="cNMP-bd_dom"/>
</dbReference>
<dbReference type="AlphaFoldDB" id="A0A9X3FFP8"/>
<dbReference type="InterPro" id="IPR050503">
    <property type="entry name" value="cAMP-dep_PK_reg_su-like"/>
</dbReference>
<dbReference type="PRINTS" id="PR00103">
    <property type="entry name" value="CAMPKINASE"/>
</dbReference>
<reference evidence="2" key="1">
    <citation type="submission" date="2022-11" db="EMBL/GenBank/DDBJ databases">
        <title>Marilongibacter aestuarii gen. nov., sp. nov., isolated from tidal flat sediment.</title>
        <authorList>
            <person name="Jiayan W."/>
        </authorList>
    </citation>
    <scope>NUCLEOTIDE SEQUENCE</scope>
    <source>
        <strain evidence="2">Z1-6</strain>
    </source>
</reference>
<dbReference type="PANTHER" id="PTHR11635">
    <property type="entry name" value="CAMP-DEPENDENT PROTEIN KINASE REGULATORY CHAIN"/>
    <property type="match status" value="1"/>
</dbReference>
<dbReference type="GO" id="GO:0034236">
    <property type="term" value="F:protein kinase A catalytic subunit binding"/>
    <property type="evidence" value="ECO:0007669"/>
    <property type="project" value="TreeGrafter"/>
</dbReference>